<name>E3SYL3_ODOAN</name>
<dbReference type="Pfam" id="PF03032">
    <property type="entry name" value="FSAP_sig_propep"/>
    <property type="match status" value="1"/>
</dbReference>
<dbReference type="GO" id="GO:0005576">
    <property type="term" value="C:extracellular region"/>
    <property type="evidence" value="ECO:0007669"/>
    <property type="project" value="UniProtKB-SubCell"/>
</dbReference>
<dbReference type="GO" id="GO:0050830">
    <property type="term" value="P:defense response to Gram-positive bacterium"/>
    <property type="evidence" value="ECO:0007669"/>
    <property type="project" value="UniProtKB-ARBA"/>
</dbReference>
<accession>E3SYL3</accession>
<sequence length="84" mass="9059">MFTLKKPLLLLVLLGTISLSLCEQERAADEDVGNEIKRGIFSKISGKAIKNLFIKGAKNTGKHVGMDVVRTGIDVVGCKIKGEC</sequence>
<dbReference type="InterPro" id="IPR004275">
    <property type="entry name" value="Frog_antimicrobial_propeptide"/>
</dbReference>
<dbReference type="EMBL" id="GU133733">
    <property type="protein sequence ID" value="ADP05798.1"/>
    <property type="molecule type" value="mRNA"/>
</dbReference>
<evidence type="ECO:0000259" key="5">
    <source>
        <dbReference type="Pfam" id="PF03032"/>
    </source>
</evidence>
<organism evidence="6">
    <name type="scientific">Odorrana andersonii</name>
    <name type="common">Golden crossband frog</name>
    <name type="synonym">Rana andersonii</name>
    <dbReference type="NCBI Taxonomy" id="369514"/>
    <lineage>
        <taxon>Eukaryota</taxon>
        <taxon>Metazoa</taxon>
        <taxon>Chordata</taxon>
        <taxon>Craniata</taxon>
        <taxon>Vertebrata</taxon>
        <taxon>Euteleostomi</taxon>
        <taxon>Amphibia</taxon>
        <taxon>Batrachia</taxon>
        <taxon>Anura</taxon>
        <taxon>Neobatrachia</taxon>
        <taxon>Ranoidea</taxon>
        <taxon>Ranidae</taxon>
        <taxon>Odorrana</taxon>
    </lineage>
</organism>
<feature type="signal peptide" evidence="4">
    <location>
        <begin position="1"/>
        <end position="22"/>
    </location>
</feature>
<keyword evidence="2" id="KW-0964">Secreted</keyword>
<comment type="subcellular location">
    <subcellularLocation>
        <location evidence="1">Secreted</location>
    </subcellularLocation>
</comment>
<feature type="domain" description="Frog antimicrobial peptide propeptide" evidence="5">
    <location>
        <begin position="2"/>
        <end position="40"/>
    </location>
</feature>
<evidence type="ECO:0000256" key="4">
    <source>
        <dbReference type="SAM" id="SignalP"/>
    </source>
</evidence>
<protein>
    <submittedName>
        <fullName evidence="6">Esculentin-1-RA1 peptide</fullName>
    </submittedName>
</protein>
<dbReference type="GO" id="GO:0050829">
    <property type="term" value="P:defense response to Gram-negative bacterium"/>
    <property type="evidence" value="ECO:0007669"/>
    <property type="project" value="UniProtKB-ARBA"/>
</dbReference>
<dbReference type="AlphaFoldDB" id="E3SYL3"/>
<evidence type="ECO:0000313" key="6">
    <source>
        <dbReference type="EMBL" id="ADP05798.1"/>
    </source>
</evidence>
<evidence type="ECO:0000256" key="1">
    <source>
        <dbReference type="ARBA" id="ARBA00004613"/>
    </source>
</evidence>
<evidence type="ECO:0000256" key="3">
    <source>
        <dbReference type="ARBA" id="ARBA00022729"/>
    </source>
</evidence>
<feature type="chain" id="PRO_5003180060" evidence="4">
    <location>
        <begin position="23"/>
        <end position="84"/>
    </location>
</feature>
<evidence type="ECO:0000256" key="2">
    <source>
        <dbReference type="ARBA" id="ARBA00022525"/>
    </source>
</evidence>
<proteinExistence type="evidence at transcript level"/>
<reference evidence="6" key="1">
    <citation type="submission" date="2009-10" db="EMBL/GenBank/DDBJ databases">
        <title>The highest antimicrobial peptides diversity, skin antimicrobial peptides peptidomics of Amphibian, Rana andersonii.</title>
        <authorList>
            <person name="Yang X."/>
            <person name="Liang X."/>
            <person name="Zhang Y."/>
            <person name="Lee W.-H."/>
        </authorList>
    </citation>
    <scope>NUCLEOTIDE SEQUENCE</scope>
    <source>
        <tissue evidence="6">Skin</tissue>
    </source>
</reference>
<keyword evidence="3 4" id="KW-0732">Signal</keyword>